<dbReference type="GO" id="GO:0005737">
    <property type="term" value="C:cytoplasm"/>
    <property type="evidence" value="ECO:0007669"/>
    <property type="project" value="TreeGrafter"/>
</dbReference>
<evidence type="ECO:0000313" key="6">
    <source>
        <dbReference type="Proteomes" id="UP000308092"/>
    </source>
</evidence>
<dbReference type="AlphaFoldDB" id="A0A4S3J603"/>
<dbReference type="GO" id="GO:0044550">
    <property type="term" value="P:secondary metabolite biosynthetic process"/>
    <property type="evidence" value="ECO:0007669"/>
    <property type="project" value="TreeGrafter"/>
</dbReference>
<dbReference type="PANTHER" id="PTHR45527">
    <property type="entry name" value="NONRIBOSOMAL PEPTIDE SYNTHETASE"/>
    <property type="match status" value="1"/>
</dbReference>
<dbReference type="GO" id="GO:0043041">
    <property type="term" value="P:amino acid activation for nonribosomal peptide biosynthetic process"/>
    <property type="evidence" value="ECO:0007669"/>
    <property type="project" value="TreeGrafter"/>
</dbReference>
<dbReference type="InterPro" id="IPR000873">
    <property type="entry name" value="AMP-dep_synth/lig_dom"/>
</dbReference>
<dbReference type="Gene3D" id="3.30.300.30">
    <property type="match status" value="2"/>
</dbReference>
<keyword evidence="2" id="KW-0597">Phosphoprotein</keyword>
<keyword evidence="6" id="KW-1185">Reference proteome</keyword>
<proteinExistence type="inferred from homology"/>
<keyword evidence="1" id="KW-0596">Phosphopantetheine</keyword>
<dbReference type="InterPro" id="IPR042099">
    <property type="entry name" value="ANL_N_sf"/>
</dbReference>
<dbReference type="Proteomes" id="UP000308092">
    <property type="component" value="Unassembled WGS sequence"/>
</dbReference>
<sequence>MAVSIFTSGSTGRPKGIILDHQALASSGMAFGSMVYLNQNTRAFQFASLAFDAAIMEILVTLMHGGCVCIPSEDERLNDVVGAIQRMSVSWTFLTPSIASIIEPSAVPSLEVLVCGGEKLSREVISKWANRVKLMNGYGPTETTIFAVVNREVYPNSDPSCIGHGIPCTLTWVVDSENHDRLSPLGAVGELVLEGPALAREYLKNPQRTAEAFVEEPAWIKSFDHPLPSPRRIFKTGDLVKYNPDGSIVCIGRKDHQVKLHGQRMELGEIEHRLHEDPQLVDQDAMECVLPNLVEIQKNLKTHLPIYMVPQTWAVLEKLPMLVSGKLDRKKISNWVEKVDEPTYARIMQDFDGIKRGDIEHKDDSQGTVINVLCEILTQVREVITQTANKRA</sequence>
<evidence type="ECO:0000256" key="3">
    <source>
        <dbReference type="ARBA" id="ARBA00029454"/>
    </source>
</evidence>
<gene>
    <name evidence="5" type="ORF">EYZ11_010192</name>
</gene>
<dbReference type="VEuPathDB" id="FungiDB:EYZ11_010192"/>
<name>A0A4S3J603_9EURO</name>
<dbReference type="Gene3D" id="3.40.50.12780">
    <property type="entry name" value="N-terminal domain of ligase-like"/>
    <property type="match status" value="1"/>
</dbReference>
<evidence type="ECO:0000259" key="4">
    <source>
        <dbReference type="Pfam" id="PF00501"/>
    </source>
</evidence>
<dbReference type="EMBL" id="SOSA01000530">
    <property type="protein sequence ID" value="THC90350.1"/>
    <property type="molecule type" value="Genomic_DNA"/>
</dbReference>
<dbReference type="CDD" id="cd05918">
    <property type="entry name" value="A_NRPS_SidN3_like"/>
    <property type="match status" value="1"/>
</dbReference>
<feature type="domain" description="AMP-dependent synthetase/ligase" evidence="4">
    <location>
        <begin position="2"/>
        <end position="203"/>
    </location>
</feature>
<dbReference type="Pfam" id="PF00501">
    <property type="entry name" value="AMP-binding"/>
    <property type="match status" value="1"/>
</dbReference>
<comment type="caution">
    <text evidence="5">The sequence shown here is derived from an EMBL/GenBank/DDBJ whole genome shotgun (WGS) entry which is preliminary data.</text>
</comment>
<reference evidence="5 6" key="1">
    <citation type="submission" date="2019-03" db="EMBL/GenBank/DDBJ databases">
        <title>The genome sequence of a newly discovered highly antifungal drug resistant Aspergillus species, Aspergillus tanneri NIH 1004.</title>
        <authorList>
            <person name="Mounaud S."/>
            <person name="Singh I."/>
            <person name="Joardar V."/>
            <person name="Pakala S."/>
            <person name="Pakala S."/>
            <person name="Venepally P."/>
            <person name="Hoover J."/>
            <person name="Nierman W."/>
            <person name="Chung J."/>
            <person name="Losada L."/>
        </authorList>
    </citation>
    <scope>NUCLEOTIDE SEQUENCE [LARGE SCALE GENOMIC DNA]</scope>
    <source>
        <strain evidence="5 6">NIH1004</strain>
    </source>
</reference>
<evidence type="ECO:0000256" key="1">
    <source>
        <dbReference type="ARBA" id="ARBA00022450"/>
    </source>
</evidence>
<dbReference type="SUPFAM" id="SSF56801">
    <property type="entry name" value="Acetyl-CoA synthetase-like"/>
    <property type="match status" value="1"/>
</dbReference>
<dbReference type="STRING" id="1220188.A0A4S3J603"/>
<accession>A0A4S3J603</accession>
<evidence type="ECO:0000313" key="5">
    <source>
        <dbReference type="EMBL" id="THC90350.1"/>
    </source>
</evidence>
<comment type="similarity">
    <text evidence="3">Belongs to the NRP synthetase family.</text>
</comment>
<organism evidence="5 6">
    <name type="scientific">Aspergillus tanneri</name>
    <dbReference type="NCBI Taxonomy" id="1220188"/>
    <lineage>
        <taxon>Eukaryota</taxon>
        <taxon>Fungi</taxon>
        <taxon>Dikarya</taxon>
        <taxon>Ascomycota</taxon>
        <taxon>Pezizomycotina</taxon>
        <taxon>Eurotiomycetes</taxon>
        <taxon>Eurotiomycetidae</taxon>
        <taxon>Eurotiales</taxon>
        <taxon>Aspergillaceae</taxon>
        <taxon>Aspergillus</taxon>
        <taxon>Aspergillus subgen. Circumdati</taxon>
    </lineage>
</organism>
<dbReference type="InterPro" id="IPR045851">
    <property type="entry name" value="AMP-bd_C_sf"/>
</dbReference>
<protein>
    <recommendedName>
        <fullName evidence="4">AMP-dependent synthetase/ligase domain-containing protein</fullName>
    </recommendedName>
</protein>
<dbReference type="GO" id="GO:0031177">
    <property type="term" value="F:phosphopantetheine binding"/>
    <property type="evidence" value="ECO:0007669"/>
    <property type="project" value="TreeGrafter"/>
</dbReference>
<evidence type="ECO:0000256" key="2">
    <source>
        <dbReference type="ARBA" id="ARBA00022553"/>
    </source>
</evidence>
<dbReference type="PANTHER" id="PTHR45527:SF1">
    <property type="entry name" value="FATTY ACID SYNTHASE"/>
    <property type="match status" value="1"/>
</dbReference>